<gene>
    <name evidence="1" type="ORF">CMU51_00045</name>
</gene>
<protein>
    <submittedName>
        <fullName evidence="1">Uncharacterized protein</fullName>
    </submittedName>
</protein>
<dbReference type="Pfam" id="PF26211">
    <property type="entry name" value="Phage_phiTE_072"/>
    <property type="match status" value="1"/>
</dbReference>
<comment type="caution">
    <text evidence="1">The sequence shown here is derived from an EMBL/GenBank/DDBJ whole genome shotgun (WGS) entry which is preliminary data.</text>
</comment>
<dbReference type="AlphaFoldDB" id="A0AAE4NX73"/>
<dbReference type="InterPro" id="IPR058701">
    <property type="entry name" value="PhiTE_072-like"/>
</dbReference>
<evidence type="ECO:0000313" key="1">
    <source>
        <dbReference type="EMBL" id="MDV3662451.1"/>
    </source>
</evidence>
<proteinExistence type="predicted"/>
<name>A0AAE4NX73_9FLAO</name>
<reference evidence="1" key="1">
    <citation type="submission" date="2023-02" db="EMBL/GenBank/DDBJ databases">
        <title>Elizabethkingia anophelis draft genomes.</title>
        <authorList>
            <person name="Nicholson A.C."/>
            <person name="Whitney A.M."/>
            <person name="Humrighouse B.W."/>
            <person name="Villarma A."/>
            <person name="Bell M."/>
            <person name="Mcquiston J."/>
        </authorList>
    </citation>
    <scope>NUCLEOTIDE SEQUENCE</scope>
    <source>
        <strain evidence="1">B4955</strain>
    </source>
</reference>
<sequence length="106" mass="12254">MNITIDTAKTIQIDHPEASYGIFCFNTVGDLFITSDWGFYAYSWRSFGKQSFESFLSKCNSEYLMGKLQITQINNGREIYPIQKENLTILINAFIDYLNGKQETQN</sequence>
<evidence type="ECO:0000313" key="2">
    <source>
        <dbReference type="Proteomes" id="UP001189000"/>
    </source>
</evidence>
<dbReference type="EMBL" id="NWGY01000001">
    <property type="protein sequence ID" value="MDV3662451.1"/>
    <property type="molecule type" value="Genomic_DNA"/>
</dbReference>
<dbReference type="Proteomes" id="UP001189000">
    <property type="component" value="Unassembled WGS sequence"/>
</dbReference>
<accession>A0AAE4NX73</accession>
<organism evidence="1 2">
    <name type="scientific">Elizabethkingia anophelis</name>
    <dbReference type="NCBI Taxonomy" id="1117645"/>
    <lineage>
        <taxon>Bacteria</taxon>
        <taxon>Pseudomonadati</taxon>
        <taxon>Bacteroidota</taxon>
        <taxon>Flavobacteriia</taxon>
        <taxon>Flavobacteriales</taxon>
        <taxon>Weeksellaceae</taxon>
        <taxon>Elizabethkingia</taxon>
    </lineage>
</organism>